<reference evidence="2" key="1">
    <citation type="submission" date="2019-09" db="UniProtKB">
        <authorList>
            <consortium name="WormBaseParasite"/>
        </authorList>
    </citation>
    <scope>IDENTIFICATION</scope>
</reference>
<sequence length="90" mass="10038">LELVIGRRNERTTIQVWIVGVGGQPSNSGFNCGPLYNRGCDDDDVDGNEEEGLEHEEELVGESSEEAIEGLEQEFRDVFSRAERKKIVKG</sequence>
<dbReference type="Proteomes" id="UP000050761">
    <property type="component" value="Unassembled WGS sequence"/>
</dbReference>
<keyword evidence="1" id="KW-1185">Reference proteome</keyword>
<dbReference type="WBParaSite" id="HPBE_0000326301-mRNA-1">
    <property type="protein sequence ID" value="HPBE_0000326301-mRNA-1"/>
    <property type="gene ID" value="HPBE_0000326301"/>
</dbReference>
<proteinExistence type="predicted"/>
<dbReference type="AlphaFoldDB" id="A0A183FAS1"/>
<evidence type="ECO:0000313" key="2">
    <source>
        <dbReference type="WBParaSite" id="HPBE_0000326301-mRNA-1"/>
    </source>
</evidence>
<protein>
    <submittedName>
        <fullName evidence="2">Protein yippee-like</fullName>
    </submittedName>
</protein>
<organism evidence="1 2">
    <name type="scientific">Heligmosomoides polygyrus</name>
    <name type="common">Parasitic roundworm</name>
    <dbReference type="NCBI Taxonomy" id="6339"/>
    <lineage>
        <taxon>Eukaryota</taxon>
        <taxon>Metazoa</taxon>
        <taxon>Ecdysozoa</taxon>
        <taxon>Nematoda</taxon>
        <taxon>Chromadorea</taxon>
        <taxon>Rhabditida</taxon>
        <taxon>Rhabditina</taxon>
        <taxon>Rhabditomorpha</taxon>
        <taxon>Strongyloidea</taxon>
        <taxon>Heligmosomidae</taxon>
        <taxon>Heligmosomoides</taxon>
    </lineage>
</organism>
<accession>A0A183FAS1</accession>
<evidence type="ECO:0000313" key="1">
    <source>
        <dbReference type="Proteomes" id="UP000050761"/>
    </source>
</evidence>
<name>A0A183FAS1_HELPZ</name>